<feature type="compositionally biased region" description="Basic and acidic residues" evidence="2">
    <location>
        <begin position="600"/>
        <end position="609"/>
    </location>
</feature>
<comment type="similarity">
    <text evidence="1">Belongs to the KRI1 family.</text>
</comment>
<feature type="compositionally biased region" description="Basic residues" evidence="2">
    <location>
        <begin position="486"/>
        <end position="497"/>
    </location>
</feature>
<feature type="compositionally biased region" description="Basic and acidic residues" evidence="2">
    <location>
        <begin position="619"/>
        <end position="657"/>
    </location>
</feature>
<dbReference type="Pfam" id="PF12936">
    <property type="entry name" value="Kri1_C"/>
    <property type="match status" value="1"/>
</dbReference>
<feature type="compositionally biased region" description="Acidic residues" evidence="2">
    <location>
        <begin position="470"/>
        <end position="482"/>
    </location>
</feature>
<accession>A0A0M9VU55</accession>
<dbReference type="AlphaFoldDB" id="A0A0M9VU55"/>
<feature type="region of interest" description="Disordered" evidence="2">
    <location>
        <begin position="1"/>
        <end position="103"/>
    </location>
</feature>
<organism evidence="4 5">
    <name type="scientific">Escovopsis weberi</name>
    <dbReference type="NCBI Taxonomy" id="150374"/>
    <lineage>
        <taxon>Eukaryota</taxon>
        <taxon>Fungi</taxon>
        <taxon>Dikarya</taxon>
        <taxon>Ascomycota</taxon>
        <taxon>Pezizomycotina</taxon>
        <taxon>Sordariomycetes</taxon>
        <taxon>Hypocreomycetidae</taxon>
        <taxon>Hypocreales</taxon>
        <taxon>Hypocreaceae</taxon>
        <taxon>Escovopsis</taxon>
    </lineage>
</organism>
<feature type="compositionally biased region" description="Polar residues" evidence="2">
    <location>
        <begin position="1"/>
        <end position="14"/>
    </location>
</feature>
<feature type="compositionally biased region" description="Basic residues" evidence="2">
    <location>
        <begin position="671"/>
        <end position="686"/>
    </location>
</feature>
<dbReference type="GO" id="GO:0005730">
    <property type="term" value="C:nucleolus"/>
    <property type="evidence" value="ECO:0007669"/>
    <property type="project" value="TreeGrafter"/>
</dbReference>
<feature type="compositionally biased region" description="Basic and acidic residues" evidence="2">
    <location>
        <begin position="313"/>
        <end position="345"/>
    </location>
</feature>
<dbReference type="EMBL" id="LGSR01000020">
    <property type="protein sequence ID" value="KOS19509.1"/>
    <property type="molecule type" value="Genomic_DNA"/>
</dbReference>
<feature type="region of interest" description="Disordered" evidence="2">
    <location>
        <begin position="311"/>
        <end position="345"/>
    </location>
</feature>
<feature type="compositionally biased region" description="Basic and acidic residues" evidence="2">
    <location>
        <begin position="498"/>
        <end position="511"/>
    </location>
</feature>
<name>A0A0M9VU55_ESCWE</name>
<evidence type="ECO:0000256" key="2">
    <source>
        <dbReference type="SAM" id="MobiDB-lite"/>
    </source>
</evidence>
<dbReference type="OrthoDB" id="10252032at2759"/>
<gene>
    <name evidence="4" type="ORF">ESCO_001278</name>
</gene>
<feature type="compositionally biased region" description="Basic residues" evidence="2">
    <location>
        <begin position="423"/>
        <end position="433"/>
    </location>
</feature>
<proteinExistence type="inferred from homology"/>
<dbReference type="GO" id="GO:0030686">
    <property type="term" value="C:90S preribosome"/>
    <property type="evidence" value="ECO:0007669"/>
    <property type="project" value="TreeGrafter"/>
</dbReference>
<dbReference type="Pfam" id="PF05178">
    <property type="entry name" value="Kri1"/>
    <property type="match status" value="1"/>
</dbReference>
<feature type="compositionally biased region" description="Basic and acidic residues" evidence="2">
    <location>
        <begin position="48"/>
        <end position="73"/>
    </location>
</feature>
<evidence type="ECO:0000313" key="4">
    <source>
        <dbReference type="EMBL" id="KOS19509.1"/>
    </source>
</evidence>
<dbReference type="GO" id="GO:0000447">
    <property type="term" value="P:endonucleolytic cleavage in ITS1 to separate SSU-rRNA from 5.8S rRNA and LSU-rRNA from tricistronic rRNA transcript (SSU-rRNA, 5.8S rRNA, LSU-rRNA)"/>
    <property type="evidence" value="ECO:0007669"/>
    <property type="project" value="TreeGrafter"/>
</dbReference>
<dbReference type="Proteomes" id="UP000053831">
    <property type="component" value="Unassembled WGS sequence"/>
</dbReference>
<dbReference type="PANTHER" id="PTHR14490:SF5">
    <property type="entry name" value="PROTEIN KRI1 HOMOLOG"/>
    <property type="match status" value="1"/>
</dbReference>
<feature type="compositionally biased region" description="Basic and acidic residues" evidence="2">
    <location>
        <begin position="139"/>
        <end position="160"/>
    </location>
</feature>
<dbReference type="STRING" id="150374.A0A0M9VU55"/>
<dbReference type="InterPro" id="IPR018034">
    <property type="entry name" value="Kri1"/>
</dbReference>
<evidence type="ECO:0000259" key="3">
    <source>
        <dbReference type="Pfam" id="PF12936"/>
    </source>
</evidence>
<evidence type="ECO:0000313" key="5">
    <source>
        <dbReference type="Proteomes" id="UP000053831"/>
    </source>
</evidence>
<feature type="region of interest" description="Disordered" evidence="2">
    <location>
        <begin position="600"/>
        <end position="686"/>
    </location>
</feature>
<dbReference type="PANTHER" id="PTHR14490">
    <property type="entry name" value="ZINC FINGER, ZZ TYPE"/>
    <property type="match status" value="1"/>
</dbReference>
<comment type="caution">
    <text evidence="4">The sequence shown here is derived from an EMBL/GenBank/DDBJ whole genome shotgun (WGS) entry which is preliminary data.</text>
</comment>
<feature type="region of interest" description="Disordered" evidence="2">
    <location>
        <begin position="401"/>
        <end position="512"/>
    </location>
</feature>
<evidence type="ECO:0000256" key="1">
    <source>
        <dbReference type="ARBA" id="ARBA00007473"/>
    </source>
</evidence>
<dbReference type="InterPro" id="IPR024626">
    <property type="entry name" value="Kri1-like_C"/>
</dbReference>
<keyword evidence="5" id="KW-1185">Reference proteome</keyword>
<feature type="region of interest" description="Disordered" evidence="2">
    <location>
        <begin position="128"/>
        <end position="228"/>
    </location>
</feature>
<feature type="compositionally biased region" description="Acidic residues" evidence="2">
    <location>
        <begin position="80"/>
        <end position="103"/>
    </location>
</feature>
<feature type="domain" description="Kri1-like C-terminal" evidence="3">
    <location>
        <begin position="511"/>
        <end position="602"/>
    </location>
</feature>
<protein>
    <submittedName>
        <fullName evidence="4">Protein kri1</fullName>
    </submittedName>
</protein>
<reference evidence="4 5" key="1">
    <citation type="submission" date="2015-07" db="EMBL/GenBank/DDBJ databases">
        <title>The genome of the fungus Escovopsis weberi, a specialized disease agent of ant agriculture.</title>
        <authorList>
            <person name="de Man T.J."/>
            <person name="Stajich J.E."/>
            <person name="Kubicek C.P."/>
            <person name="Chenthamara K."/>
            <person name="Atanasova L."/>
            <person name="Druzhinina I.S."/>
            <person name="Birnbaum S."/>
            <person name="Barribeau S.M."/>
            <person name="Teiling C."/>
            <person name="Suen G."/>
            <person name="Currie C."/>
            <person name="Gerardo N.M."/>
        </authorList>
    </citation>
    <scope>NUCLEOTIDE SEQUENCE [LARGE SCALE GENOMIC DNA]</scope>
</reference>
<feature type="compositionally biased region" description="Acidic residues" evidence="2">
    <location>
        <begin position="437"/>
        <end position="453"/>
    </location>
</feature>
<sequence length="686" mass="78067">MAPSVPKTTSQAAATSDKSKRSKRKLLDDSDSDSDDGGAAIESSGFKVNEEYARRFEYNKKRDERQKLEEKLKNQKGNGEDDEDSSSTDETEDEDGFLATEDLDAQISATLNAIRNKDPRVYDKSVKFYNGEDDADQQTTKEKKEKPVTLRDYHREKIMRGDVGASDDEEEVAPPPTYAQEQNALKDSLLNAAKEGDSSDEDEDDDGFMKRKEPAKTAANGVHPSRAKAIKVPELDVVNAEKDPETFLSNFMAARAWVTDEGSKWEAFESDDGEDDNRADEFEQAYNMRFEDPDKSNEVLKSYARDIAASKSVRREDKTGRKRQRELEKEKKEAEKRERREDKARLRKLKLEETEEKLRKIKHAAGASGREIEVEDWMKFLDDAWEDDRWEDEMKKRFGDEYYTVKEGEGVSDDEMDVDGEKKKKKSKNKIKKPTWDDDIDIKDLIPDFEDDDGAKPAAPVSDNEGEGKGEEEDNDEDEEEGMPPSKKRKASDHKRTRQETQKKARQERAQLEALVEAKLQLEDHDLLKANSSKTGGFRYRETSPQSFGMTARDILLAPSDKVLNEYAGLKKLATYRDAEKKKRDKKKLGKKARLRQWRRDVFGGEYERSGPTYGFEGVKLDDGDEGVQKEDERRRGSGKSKDKGKDKGKGLQKDAEAESSNIIGEVDGTRKKRKRSKGKKTGAAE</sequence>